<feature type="region of interest" description="Disordered" evidence="1">
    <location>
        <begin position="22"/>
        <end position="66"/>
    </location>
</feature>
<name>A9NYZ1_PICSI</name>
<dbReference type="EMBL" id="EF086594">
    <property type="protein sequence ID" value="ABK25852.1"/>
    <property type="molecule type" value="mRNA"/>
</dbReference>
<dbReference type="OMA" id="WSCPEAR"/>
<feature type="compositionally biased region" description="Polar residues" evidence="1">
    <location>
        <begin position="55"/>
        <end position="66"/>
    </location>
</feature>
<evidence type="ECO:0000256" key="1">
    <source>
        <dbReference type="SAM" id="MobiDB-lite"/>
    </source>
</evidence>
<protein>
    <submittedName>
        <fullName evidence="2">Uncharacterized protein</fullName>
    </submittedName>
</protein>
<dbReference type="AlphaFoldDB" id="A9NYZ1"/>
<sequence length="119" mass="13588">MHSEIGREYANSKCGINQGIDENAEEAMSKQDRLFPKKLLTSMQRRKQADPIPRATSNSHNTTASQAEDHFVHLGSCLWSCPEARRKAHHSWPLPPCPQNDKFPTMALQFLRLRSFQAE</sequence>
<organism evidence="2">
    <name type="scientific">Picea sitchensis</name>
    <name type="common">Sitka spruce</name>
    <name type="synonym">Pinus sitchensis</name>
    <dbReference type="NCBI Taxonomy" id="3332"/>
    <lineage>
        <taxon>Eukaryota</taxon>
        <taxon>Viridiplantae</taxon>
        <taxon>Streptophyta</taxon>
        <taxon>Embryophyta</taxon>
        <taxon>Tracheophyta</taxon>
        <taxon>Spermatophyta</taxon>
        <taxon>Pinopsida</taxon>
        <taxon>Pinidae</taxon>
        <taxon>Conifers I</taxon>
        <taxon>Pinales</taxon>
        <taxon>Pinaceae</taxon>
        <taxon>Picea</taxon>
    </lineage>
</organism>
<reference evidence="2" key="1">
    <citation type="journal article" date="2008" name="BMC Genomics">
        <title>A conifer genomics resource of 200,000 spruce (Picea spp.) ESTs and 6,464 high-quality, sequence-finished full-length cDNAs for Sitka spruce (Picea sitchensis).</title>
        <authorList>
            <person name="Ralph S.G."/>
            <person name="Chun H.J."/>
            <person name="Kolosova N."/>
            <person name="Cooper D."/>
            <person name="Oddy C."/>
            <person name="Ritland C.E."/>
            <person name="Kirkpatrick R."/>
            <person name="Moore R."/>
            <person name="Barber S."/>
            <person name="Holt R.A."/>
            <person name="Jones S.J."/>
            <person name="Marra M.A."/>
            <person name="Douglas C.J."/>
            <person name="Ritland K."/>
            <person name="Bohlmann J."/>
        </authorList>
    </citation>
    <scope>NUCLEOTIDE SEQUENCE</scope>
    <source>
        <tissue evidence="2">Green portion of the leader tissue</tissue>
    </source>
</reference>
<evidence type="ECO:0000313" key="2">
    <source>
        <dbReference type="EMBL" id="ABK25852.1"/>
    </source>
</evidence>
<proteinExistence type="evidence at transcript level"/>
<accession>A9NYZ1</accession>